<accession>A0A2B7Z576</accession>
<dbReference type="EMBL" id="PDND01000327">
    <property type="protein sequence ID" value="PGH28745.1"/>
    <property type="molecule type" value="Genomic_DNA"/>
</dbReference>
<reference evidence="1 2" key="1">
    <citation type="submission" date="2017-10" db="EMBL/GenBank/DDBJ databases">
        <title>Comparative genomics in systemic dimorphic fungi from Ajellomycetaceae.</title>
        <authorList>
            <person name="Munoz J.F."/>
            <person name="Mcewen J.G."/>
            <person name="Clay O.K."/>
            <person name="Cuomo C.A."/>
        </authorList>
    </citation>
    <scope>NUCLEOTIDE SEQUENCE [LARGE SCALE GENOMIC DNA]</scope>
    <source>
        <strain evidence="1 2">UAMH4076</strain>
    </source>
</reference>
<protein>
    <submittedName>
        <fullName evidence="1">Uncharacterized protein</fullName>
    </submittedName>
</protein>
<organism evidence="1 2">
    <name type="scientific">[Emmonsia] crescens</name>
    <dbReference type="NCBI Taxonomy" id="73230"/>
    <lineage>
        <taxon>Eukaryota</taxon>
        <taxon>Fungi</taxon>
        <taxon>Dikarya</taxon>
        <taxon>Ascomycota</taxon>
        <taxon>Pezizomycotina</taxon>
        <taxon>Eurotiomycetes</taxon>
        <taxon>Eurotiomycetidae</taxon>
        <taxon>Onygenales</taxon>
        <taxon>Ajellomycetaceae</taxon>
        <taxon>Emergomyces</taxon>
    </lineage>
</organism>
<dbReference type="Proteomes" id="UP000226031">
    <property type="component" value="Unassembled WGS sequence"/>
</dbReference>
<proteinExistence type="predicted"/>
<dbReference type="AlphaFoldDB" id="A0A2B7Z576"/>
<evidence type="ECO:0000313" key="1">
    <source>
        <dbReference type="EMBL" id="PGH28745.1"/>
    </source>
</evidence>
<evidence type="ECO:0000313" key="2">
    <source>
        <dbReference type="Proteomes" id="UP000226031"/>
    </source>
</evidence>
<gene>
    <name evidence="1" type="ORF">GX50_08520</name>
</gene>
<comment type="caution">
    <text evidence="1">The sequence shown here is derived from an EMBL/GenBank/DDBJ whole genome shotgun (WGS) entry which is preliminary data.</text>
</comment>
<keyword evidence="2" id="KW-1185">Reference proteome</keyword>
<name>A0A2B7Z576_9EURO</name>
<sequence length="135" mass="15181">MAHFTMYSDVRSCFACLSSLPVTSHSQVSGVSPRPMPHMRLWRRLNTGVLMCWKLVIHDSSELKNSEQLAQKFHYFAGDCLNVLTISVIMLSESHAKVLKSEHLLTVSYRMMSRVHTLAEVSIVMGSLKKTLGGE</sequence>